<dbReference type="SUPFAM" id="SSF103506">
    <property type="entry name" value="Mitochondrial carrier"/>
    <property type="match status" value="1"/>
</dbReference>
<dbReference type="PANTHER" id="PTHR45939:SF2">
    <property type="entry name" value="CARRIER PROTEIN, PUTATIVE (AFU_ORTHOLOGUE AFUA_2G13870)-RELATED"/>
    <property type="match status" value="1"/>
</dbReference>
<evidence type="ECO:0000256" key="7">
    <source>
        <dbReference type="ARBA" id="ARBA00023136"/>
    </source>
</evidence>
<organism evidence="11 12">
    <name type="scientific">Schizopora paradoxa</name>
    <dbReference type="NCBI Taxonomy" id="27342"/>
    <lineage>
        <taxon>Eukaryota</taxon>
        <taxon>Fungi</taxon>
        <taxon>Dikarya</taxon>
        <taxon>Basidiomycota</taxon>
        <taxon>Agaricomycotina</taxon>
        <taxon>Agaricomycetes</taxon>
        <taxon>Hymenochaetales</taxon>
        <taxon>Schizoporaceae</taxon>
        <taxon>Schizopora</taxon>
    </lineage>
</organism>
<dbReference type="PROSITE" id="PS50920">
    <property type="entry name" value="SOLCAR"/>
    <property type="match status" value="3"/>
</dbReference>
<evidence type="ECO:0000313" key="12">
    <source>
        <dbReference type="Proteomes" id="UP000053477"/>
    </source>
</evidence>
<dbReference type="GO" id="GO:0016020">
    <property type="term" value="C:membrane"/>
    <property type="evidence" value="ECO:0007669"/>
    <property type="project" value="UniProtKB-SubCell"/>
</dbReference>
<dbReference type="InterPro" id="IPR052217">
    <property type="entry name" value="Mito/Peroxisomal_Carrier"/>
</dbReference>
<sequence length="315" mass="35026">MTSSLPPFVQAVSGALGSAAANVTSYPLDLVCTRLQTRDARDKQGIVTAYRTLKQIVEKNGVAGLYTGLETDTAATILSNFFYFYAYSLLRKLVIREKGLPPTKAILRPSEEIGIGFAAGVISRAISTPLSLVTVHLQTEKQNGDSEEDATFSSVVKQIYEDHGLRGFWKGFKTTTLLCLNPSLTFFFYQAFRRLFLRGRDRDLPTPRQAFLGAAISNALAVSILYPLILAKTRLQSYKKKSDSEKTSRPSISMFDIWKVAFERDGVQGLYQGLEAQVAKGFLSQGLTMMTKQRLERMVVALYLYRLRLRSASSA</sequence>
<evidence type="ECO:0000256" key="8">
    <source>
        <dbReference type="PROSITE-ProRule" id="PRU00282"/>
    </source>
</evidence>
<evidence type="ECO:0000256" key="9">
    <source>
        <dbReference type="RuleBase" id="RU000488"/>
    </source>
</evidence>
<dbReference type="Pfam" id="PF00153">
    <property type="entry name" value="Mito_carr"/>
    <property type="match status" value="3"/>
</dbReference>
<proteinExistence type="inferred from homology"/>
<comment type="subcellular location">
    <subcellularLocation>
        <location evidence="1">Membrane</location>
        <topology evidence="1">Multi-pass membrane protein</topology>
    </subcellularLocation>
</comment>
<feature type="repeat" description="Solcar" evidence="8">
    <location>
        <begin position="5"/>
        <end position="93"/>
    </location>
</feature>
<dbReference type="STRING" id="27342.A0A0H2RGB3"/>
<feature type="repeat" description="Solcar" evidence="8">
    <location>
        <begin position="111"/>
        <end position="195"/>
    </location>
</feature>
<dbReference type="EMBL" id="KQ086014">
    <property type="protein sequence ID" value="KLO10894.1"/>
    <property type="molecule type" value="Genomic_DNA"/>
</dbReference>
<dbReference type="OrthoDB" id="18574at2759"/>
<dbReference type="AlphaFoldDB" id="A0A0H2RGB3"/>
<evidence type="ECO:0000256" key="2">
    <source>
        <dbReference type="ARBA" id="ARBA00006375"/>
    </source>
</evidence>
<dbReference type="GO" id="GO:0015217">
    <property type="term" value="F:ADP transmembrane transporter activity"/>
    <property type="evidence" value="ECO:0007669"/>
    <property type="project" value="TreeGrafter"/>
</dbReference>
<reference evidence="11 12" key="1">
    <citation type="submission" date="2015-04" db="EMBL/GenBank/DDBJ databases">
        <title>Complete genome sequence of Schizopora paradoxa KUC8140, a cosmopolitan wood degrader in East Asia.</title>
        <authorList>
            <consortium name="DOE Joint Genome Institute"/>
            <person name="Min B."/>
            <person name="Park H."/>
            <person name="Jang Y."/>
            <person name="Kim J.-J."/>
            <person name="Kim K.H."/>
            <person name="Pangilinan J."/>
            <person name="Lipzen A."/>
            <person name="Riley R."/>
            <person name="Grigoriev I.V."/>
            <person name="Spatafora J.W."/>
            <person name="Choi I.-G."/>
        </authorList>
    </citation>
    <scope>NUCLEOTIDE SEQUENCE [LARGE SCALE GENOMIC DNA]</scope>
    <source>
        <strain evidence="11 12">KUC8140</strain>
    </source>
</reference>
<accession>A0A0H2RGB3</accession>
<evidence type="ECO:0000256" key="10">
    <source>
        <dbReference type="SAM" id="Phobius"/>
    </source>
</evidence>
<keyword evidence="6 10" id="KW-1133">Transmembrane helix</keyword>
<evidence type="ECO:0000256" key="3">
    <source>
        <dbReference type="ARBA" id="ARBA00022448"/>
    </source>
</evidence>
<dbReference type="InParanoid" id="A0A0H2RGB3"/>
<evidence type="ECO:0000256" key="6">
    <source>
        <dbReference type="ARBA" id="ARBA00022989"/>
    </source>
</evidence>
<protein>
    <submittedName>
        <fullName evidence="11">Mitochondrial carrier</fullName>
    </submittedName>
</protein>
<keyword evidence="5" id="KW-0677">Repeat</keyword>
<comment type="similarity">
    <text evidence="2 9">Belongs to the mitochondrial carrier (TC 2.A.29) family.</text>
</comment>
<dbReference type="InterPro" id="IPR018108">
    <property type="entry name" value="MCP_transmembrane"/>
</dbReference>
<dbReference type="InterPro" id="IPR023395">
    <property type="entry name" value="MCP_dom_sf"/>
</dbReference>
<feature type="repeat" description="Solcar" evidence="8">
    <location>
        <begin position="205"/>
        <end position="298"/>
    </location>
</feature>
<evidence type="ECO:0000256" key="4">
    <source>
        <dbReference type="ARBA" id="ARBA00022692"/>
    </source>
</evidence>
<dbReference type="Gene3D" id="1.50.40.10">
    <property type="entry name" value="Mitochondrial carrier domain"/>
    <property type="match status" value="2"/>
</dbReference>
<dbReference type="PANTHER" id="PTHR45939">
    <property type="entry name" value="PEROXISOMAL MEMBRANE PROTEIN PMP34-RELATED"/>
    <property type="match status" value="1"/>
</dbReference>
<keyword evidence="7 8" id="KW-0472">Membrane</keyword>
<keyword evidence="4 8" id="KW-0812">Transmembrane</keyword>
<evidence type="ECO:0000256" key="1">
    <source>
        <dbReference type="ARBA" id="ARBA00004141"/>
    </source>
</evidence>
<evidence type="ECO:0000313" key="11">
    <source>
        <dbReference type="EMBL" id="KLO10894.1"/>
    </source>
</evidence>
<evidence type="ECO:0000256" key="5">
    <source>
        <dbReference type="ARBA" id="ARBA00022737"/>
    </source>
</evidence>
<name>A0A0H2RGB3_9AGAM</name>
<keyword evidence="12" id="KW-1185">Reference proteome</keyword>
<keyword evidence="3 9" id="KW-0813">Transport</keyword>
<dbReference type="Proteomes" id="UP000053477">
    <property type="component" value="Unassembled WGS sequence"/>
</dbReference>
<feature type="transmembrane region" description="Helical" evidence="10">
    <location>
        <begin position="212"/>
        <end position="231"/>
    </location>
</feature>
<gene>
    <name evidence="11" type="ORF">SCHPADRAFT_906485</name>
</gene>